<dbReference type="InterPro" id="IPR011344">
    <property type="entry name" value="ssDNA-bd"/>
</dbReference>
<dbReference type="Gene3D" id="2.40.50.140">
    <property type="entry name" value="Nucleic acid-binding proteins"/>
    <property type="match status" value="1"/>
</dbReference>
<dbReference type="SUPFAM" id="SSF50249">
    <property type="entry name" value="Nucleic acid-binding proteins"/>
    <property type="match status" value="1"/>
</dbReference>
<feature type="compositionally biased region" description="Gly residues" evidence="4">
    <location>
        <begin position="107"/>
        <end position="117"/>
    </location>
</feature>
<dbReference type="Proteomes" id="UP001597116">
    <property type="component" value="Unassembled WGS sequence"/>
</dbReference>
<dbReference type="PROSITE" id="PS50935">
    <property type="entry name" value="SSB"/>
    <property type="match status" value="1"/>
</dbReference>
<dbReference type="PANTHER" id="PTHR10302">
    <property type="entry name" value="SINGLE-STRANDED DNA-BINDING PROTEIN"/>
    <property type="match status" value="1"/>
</dbReference>
<organism evidence="5 6">
    <name type="scientific">Larkinella insperata</name>
    <dbReference type="NCBI Taxonomy" id="332158"/>
    <lineage>
        <taxon>Bacteria</taxon>
        <taxon>Pseudomonadati</taxon>
        <taxon>Bacteroidota</taxon>
        <taxon>Cytophagia</taxon>
        <taxon>Cytophagales</taxon>
        <taxon>Spirosomataceae</taxon>
        <taxon>Larkinella</taxon>
    </lineage>
</organism>
<comment type="caution">
    <text evidence="2">Lacks conserved residue(s) required for the propagation of feature annotation.</text>
</comment>
<dbReference type="Pfam" id="PF00436">
    <property type="entry name" value="SSB"/>
    <property type="match status" value="1"/>
</dbReference>
<keyword evidence="2" id="KW-0235">DNA replication</keyword>
<comment type="subunit">
    <text evidence="2">Homotetramer.</text>
</comment>
<name>A0ABW3QAH9_9BACT</name>
<dbReference type="GO" id="GO:0003677">
    <property type="term" value="F:DNA binding"/>
    <property type="evidence" value="ECO:0007669"/>
    <property type="project" value="UniProtKB-KW"/>
</dbReference>
<dbReference type="RefSeq" id="WP_265988580.1">
    <property type="nucleotide sequence ID" value="NZ_CP110973.1"/>
</dbReference>
<feature type="short sequence motif" description="Important for interaction with partner proteins" evidence="2">
    <location>
        <begin position="178"/>
        <end position="183"/>
    </location>
</feature>
<dbReference type="EMBL" id="JBHTLP010000021">
    <property type="protein sequence ID" value="MFD1144527.1"/>
    <property type="molecule type" value="Genomic_DNA"/>
</dbReference>
<dbReference type="NCBIfam" id="TIGR00621">
    <property type="entry name" value="ssb"/>
    <property type="match status" value="1"/>
</dbReference>
<sequence>MASMNKVILIGNVGNDPEVRYLDGGSVVAKFSVATNERYTTRTGEQVDQTEWFRVEVWNDQAKTVEKYVRKGNQIYVEGRLKTETYTDREGKERFSLTVRATTFQFLGGGRQDGAEGGDYQDAPPAPRQQATPQPVPAPAPRQAAPQPAPARPTAPRAEAPAARKPEPVPDDMSNAGDDDLPF</sequence>
<evidence type="ECO:0000256" key="2">
    <source>
        <dbReference type="HAMAP-Rule" id="MF_00984"/>
    </source>
</evidence>
<evidence type="ECO:0000256" key="4">
    <source>
        <dbReference type="SAM" id="MobiDB-lite"/>
    </source>
</evidence>
<feature type="region of interest" description="Disordered" evidence="4">
    <location>
        <begin position="106"/>
        <end position="183"/>
    </location>
</feature>
<dbReference type="PIRSF" id="PIRSF002070">
    <property type="entry name" value="SSB"/>
    <property type="match status" value="1"/>
</dbReference>
<keyword evidence="1 2" id="KW-0238">DNA-binding</keyword>
<keyword evidence="2" id="KW-0233">DNA recombination</keyword>
<evidence type="ECO:0000256" key="3">
    <source>
        <dbReference type="PIRNR" id="PIRNR002070"/>
    </source>
</evidence>
<dbReference type="CDD" id="cd04496">
    <property type="entry name" value="SSB_OBF"/>
    <property type="match status" value="1"/>
</dbReference>
<dbReference type="InterPro" id="IPR012340">
    <property type="entry name" value="NA-bd_OB-fold"/>
</dbReference>
<keyword evidence="2" id="KW-0234">DNA repair</keyword>
<evidence type="ECO:0000313" key="5">
    <source>
        <dbReference type="EMBL" id="MFD1144527.1"/>
    </source>
</evidence>
<dbReference type="HAMAP" id="MF_00984">
    <property type="entry name" value="SSB"/>
    <property type="match status" value="1"/>
</dbReference>
<evidence type="ECO:0000256" key="1">
    <source>
        <dbReference type="ARBA" id="ARBA00023125"/>
    </source>
</evidence>
<comment type="function">
    <text evidence="2">Plays an important role in DNA replication, recombination and repair. Binds to ssDNA and to an array of partner proteins to recruit them to their sites of action during DNA metabolism.</text>
</comment>
<keyword evidence="2" id="KW-0227">DNA damage</keyword>
<proteinExistence type="inferred from homology"/>
<keyword evidence="6" id="KW-1185">Reference proteome</keyword>
<reference evidence="6" key="1">
    <citation type="journal article" date="2019" name="Int. J. Syst. Evol. Microbiol.">
        <title>The Global Catalogue of Microorganisms (GCM) 10K type strain sequencing project: providing services to taxonomists for standard genome sequencing and annotation.</title>
        <authorList>
            <consortium name="The Broad Institute Genomics Platform"/>
            <consortium name="The Broad Institute Genome Sequencing Center for Infectious Disease"/>
            <person name="Wu L."/>
            <person name="Ma J."/>
        </authorList>
    </citation>
    <scope>NUCLEOTIDE SEQUENCE [LARGE SCALE GENOMIC DNA]</scope>
    <source>
        <strain evidence="6">CCUG 55608</strain>
    </source>
</reference>
<protein>
    <recommendedName>
        <fullName evidence="2 3">Single-stranded DNA-binding protein</fullName>
        <shortName evidence="2">SSB</shortName>
    </recommendedName>
</protein>
<evidence type="ECO:0000313" key="6">
    <source>
        <dbReference type="Proteomes" id="UP001597116"/>
    </source>
</evidence>
<accession>A0ABW3QAH9</accession>
<dbReference type="InterPro" id="IPR000424">
    <property type="entry name" value="Primosome_PriB/ssb"/>
</dbReference>
<gene>
    <name evidence="5" type="ORF">ACFQ4C_25590</name>
</gene>
<dbReference type="PANTHER" id="PTHR10302:SF0">
    <property type="entry name" value="SINGLE-STRANDED DNA-BINDING PROTEIN, MITOCHONDRIAL"/>
    <property type="match status" value="1"/>
</dbReference>
<comment type="caution">
    <text evidence="5">The sequence shown here is derived from an EMBL/GenBank/DDBJ whole genome shotgun (WGS) entry which is preliminary data.</text>
</comment>